<organism evidence="1 2">
    <name type="scientific">Phytophthora oleae</name>
    <dbReference type="NCBI Taxonomy" id="2107226"/>
    <lineage>
        <taxon>Eukaryota</taxon>
        <taxon>Sar</taxon>
        <taxon>Stramenopiles</taxon>
        <taxon>Oomycota</taxon>
        <taxon>Peronosporomycetes</taxon>
        <taxon>Peronosporales</taxon>
        <taxon>Peronosporaceae</taxon>
        <taxon>Phytophthora</taxon>
    </lineage>
</organism>
<proteinExistence type="predicted"/>
<evidence type="ECO:0000313" key="2">
    <source>
        <dbReference type="Proteomes" id="UP001632037"/>
    </source>
</evidence>
<dbReference type="InterPro" id="IPR023393">
    <property type="entry name" value="START-like_dom_sf"/>
</dbReference>
<dbReference type="EMBL" id="JBIMZQ010000003">
    <property type="protein sequence ID" value="KAL3673183.1"/>
    <property type="molecule type" value="Genomic_DNA"/>
</dbReference>
<sequence>MVGPFQTLQLTDDEHQNCHDRAFQLLDRTLRSYDERDGQAQDGRSSAPLHHSNLDNTRWKLIKTQTDVSLYTERGTCTLQDQSLLGGDWQNPVAILMAGTIRGDLDEIMFGIETPDSNSFRTRTELFTRQPVECAVLAELLGPTEVDPFRYLAVTWMAYEHSWPIKAMIKPRDFVTLTATGTMTRANGDRIGYEVVQPARLSQCPPLPGSIVRGKVMYAAIFKQQEPGLVDVFINTYVETQGLILDKLIVSITWKANIGFWGAEKLAEMKKLQWCIANCRPERRKEQQRLSASAASVCTRCYERRSMLKRNSGVALDKNCCVLCASPTCGRCRVERTLKVIDTNSKRLTDQLVVVCPPCLMFVQKLRSTDLALLNHRQRARKQDIDEAHG</sequence>
<evidence type="ECO:0008006" key="3">
    <source>
        <dbReference type="Google" id="ProtNLM"/>
    </source>
</evidence>
<reference evidence="1 2" key="1">
    <citation type="submission" date="2024-09" db="EMBL/GenBank/DDBJ databases">
        <title>Genome sequencing and assembly of Phytophthora oleae, isolate VK10A, causative agent of rot of olive drupes.</title>
        <authorList>
            <person name="Conti Taguali S."/>
            <person name="Riolo M."/>
            <person name="La Spada F."/>
            <person name="Cacciola S.O."/>
            <person name="Dionisio G."/>
        </authorList>
    </citation>
    <scope>NUCLEOTIDE SEQUENCE [LARGE SCALE GENOMIC DNA]</scope>
    <source>
        <strain evidence="1 2">VK10A</strain>
    </source>
</reference>
<evidence type="ECO:0000313" key="1">
    <source>
        <dbReference type="EMBL" id="KAL3673183.1"/>
    </source>
</evidence>
<dbReference type="Gene3D" id="3.30.530.20">
    <property type="match status" value="1"/>
</dbReference>
<dbReference type="PANTHER" id="PTHR13510">
    <property type="entry name" value="FYVE-FINGER-CONTAINING RAB5 EFFECTOR PROTEIN RABENOSYN-5-RELATED"/>
    <property type="match status" value="1"/>
</dbReference>
<dbReference type="AlphaFoldDB" id="A0ABD3G262"/>
<dbReference type="PANTHER" id="PTHR13510:SF44">
    <property type="entry name" value="RABENOSYN-5"/>
    <property type="match status" value="1"/>
</dbReference>
<protein>
    <recommendedName>
        <fullName evidence="3">START domain-containing protein</fullName>
    </recommendedName>
</protein>
<keyword evidence="2" id="KW-1185">Reference proteome</keyword>
<gene>
    <name evidence="1" type="ORF">V7S43_002476</name>
</gene>
<dbReference type="Proteomes" id="UP001632037">
    <property type="component" value="Unassembled WGS sequence"/>
</dbReference>
<name>A0ABD3G262_9STRA</name>
<comment type="caution">
    <text evidence="1">The sequence shown here is derived from an EMBL/GenBank/DDBJ whole genome shotgun (WGS) entry which is preliminary data.</text>
</comment>
<dbReference type="InterPro" id="IPR052727">
    <property type="entry name" value="Rab4/Rab5_effector"/>
</dbReference>
<accession>A0ABD3G262</accession>